<evidence type="ECO:0000256" key="3">
    <source>
        <dbReference type="ARBA" id="ARBA00022737"/>
    </source>
</evidence>
<feature type="domain" description="EF-hand" evidence="6">
    <location>
        <begin position="24"/>
        <end position="59"/>
    </location>
</feature>
<evidence type="ECO:0000256" key="4">
    <source>
        <dbReference type="ARBA" id="ARBA00022837"/>
    </source>
</evidence>
<dbReference type="SUPFAM" id="SSF47473">
    <property type="entry name" value="EF-hand"/>
    <property type="match status" value="1"/>
</dbReference>
<evidence type="ECO:0000313" key="7">
    <source>
        <dbReference type="EMBL" id="KAL0429543.1"/>
    </source>
</evidence>
<gene>
    <name evidence="7" type="ORF">Sradi_0580300</name>
</gene>
<sequence>MASSASRSLPVFCSADSDPSGGGNSEKELREAFDLYDQDHDGQISTTELHLILTRLGERCTVNDCTQMIRSVDSDGDGFVSFDEFRKMMTRN</sequence>
<keyword evidence="4" id="KW-0106">Calcium</keyword>
<dbReference type="PROSITE" id="PS50222">
    <property type="entry name" value="EF_HAND_2"/>
    <property type="match status" value="2"/>
</dbReference>
<proteinExistence type="predicted"/>
<dbReference type="AlphaFoldDB" id="A0AAW2VK08"/>
<evidence type="ECO:0000256" key="5">
    <source>
        <dbReference type="SAM" id="MobiDB-lite"/>
    </source>
</evidence>
<comment type="function">
    <text evidence="1">Potential calcium sensor.</text>
</comment>
<dbReference type="FunFam" id="1.10.238.10:FF:000353">
    <property type="entry name" value="Probable calcium-binding protein CML31"/>
    <property type="match status" value="1"/>
</dbReference>
<reference evidence="7" key="2">
    <citation type="journal article" date="2024" name="Plant">
        <title>Genomic evolution and insights into agronomic trait innovations of Sesamum species.</title>
        <authorList>
            <person name="Miao H."/>
            <person name="Wang L."/>
            <person name="Qu L."/>
            <person name="Liu H."/>
            <person name="Sun Y."/>
            <person name="Le M."/>
            <person name="Wang Q."/>
            <person name="Wei S."/>
            <person name="Zheng Y."/>
            <person name="Lin W."/>
            <person name="Duan Y."/>
            <person name="Cao H."/>
            <person name="Xiong S."/>
            <person name="Wang X."/>
            <person name="Wei L."/>
            <person name="Li C."/>
            <person name="Ma Q."/>
            <person name="Ju M."/>
            <person name="Zhao R."/>
            <person name="Li G."/>
            <person name="Mu C."/>
            <person name="Tian Q."/>
            <person name="Mei H."/>
            <person name="Zhang T."/>
            <person name="Gao T."/>
            <person name="Zhang H."/>
        </authorList>
    </citation>
    <scope>NUCLEOTIDE SEQUENCE</scope>
    <source>
        <strain evidence="7">G02</strain>
    </source>
</reference>
<dbReference type="InterPro" id="IPR011992">
    <property type="entry name" value="EF-hand-dom_pair"/>
</dbReference>
<dbReference type="PROSITE" id="PS00018">
    <property type="entry name" value="EF_HAND_1"/>
    <property type="match status" value="2"/>
</dbReference>
<dbReference type="GO" id="GO:0005509">
    <property type="term" value="F:calcium ion binding"/>
    <property type="evidence" value="ECO:0007669"/>
    <property type="project" value="InterPro"/>
</dbReference>
<dbReference type="Pfam" id="PF13499">
    <property type="entry name" value="EF-hand_7"/>
    <property type="match status" value="1"/>
</dbReference>
<keyword evidence="2" id="KW-0479">Metal-binding</keyword>
<dbReference type="EMBL" id="JACGWJ010000003">
    <property type="protein sequence ID" value="KAL0429543.1"/>
    <property type="molecule type" value="Genomic_DNA"/>
</dbReference>
<dbReference type="CDD" id="cd00051">
    <property type="entry name" value="EFh"/>
    <property type="match status" value="1"/>
</dbReference>
<dbReference type="PANTHER" id="PTHR10891">
    <property type="entry name" value="EF-HAND CALCIUM-BINDING DOMAIN CONTAINING PROTEIN"/>
    <property type="match status" value="1"/>
</dbReference>
<organism evidence="7">
    <name type="scientific">Sesamum radiatum</name>
    <name type="common">Black benniseed</name>
    <dbReference type="NCBI Taxonomy" id="300843"/>
    <lineage>
        <taxon>Eukaryota</taxon>
        <taxon>Viridiplantae</taxon>
        <taxon>Streptophyta</taxon>
        <taxon>Embryophyta</taxon>
        <taxon>Tracheophyta</taxon>
        <taxon>Spermatophyta</taxon>
        <taxon>Magnoliopsida</taxon>
        <taxon>eudicotyledons</taxon>
        <taxon>Gunneridae</taxon>
        <taxon>Pentapetalae</taxon>
        <taxon>asterids</taxon>
        <taxon>lamiids</taxon>
        <taxon>Lamiales</taxon>
        <taxon>Pedaliaceae</taxon>
        <taxon>Sesamum</taxon>
    </lineage>
</organism>
<feature type="region of interest" description="Disordered" evidence="5">
    <location>
        <begin position="1"/>
        <end position="28"/>
    </location>
</feature>
<evidence type="ECO:0000256" key="2">
    <source>
        <dbReference type="ARBA" id="ARBA00022723"/>
    </source>
</evidence>
<feature type="domain" description="EF-hand" evidence="6">
    <location>
        <begin position="60"/>
        <end position="92"/>
    </location>
</feature>
<keyword evidence="3" id="KW-0677">Repeat</keyword>
<accession>A0AAW2VK08</accession>
<name>A0AAW2VK08_SESRA</name>
<dbReference type="InterPro" id="IPR039647">
    <property type="entry name" value="EF_hand_pair_protein_CML-like"/>
</dbReference>
<evidence type="ECO:0000259" key="6">
    <source>
        <dbReference type="PROSITE" id="PS50222"/>
    </source>
</evidence>
<dbReference type="InterPro" id="IPR002048">
    <property type="entry name" value="EF_hand_dom"/>
</dbReference>
<protein>
    <submittedName>
        <fullName evidence="7">Calcium-binding allergen Ole e 8</fullName>
    </submittedName>
</protein>
<reference evidence="7" key="1">
    <citation type="submission" date="2020-06" db="EMBL/GenBank/DDBJ databases">
        <authorList>
            <person name="Li T."/>
            <person name="Hu X."/>
            <person name="Zhang T."/>
            <person name="Song X."/>
            <person name="Zhang H."/>
            <person name="Dai N."/>
            <person name="Sheng W."/>
            <person name="Hou X."/>
            <person name="Wei L."/>
        </authorList>
    </citation>
    <scope>NUCLEOTIDE SEQUENCE</scope>
    <source>
        <strain evidence="7">G02</strain>
        <tissue evidence="7">Leaf</tissue>
    </source>
</reference>
<evidence type="ECO:0000256" key="1">
    <source>
        <dbReference type="ARBA" id="ARBA00003291"/>
    </source>
</evidence>
<dbReference type="SMART" id="SM00054">
    <property type="entry name" value="EFh"/>
    <property type="match status" value="2"/>
</dbReference>
<dbReference type="Gene3D" id="1.10.238.10">
    <property type="entry name" value="EF-hand"/>
    <property type="match status" value="1"/>
</dbReference>
<comment type="caution">
    <text evidence="7">The sequence shown here is derived from an EMBL/GenBank/DDBJ whole genome shotgun (WGS) entry which is preliminary data.</text>
</comment>
<dbReference type="InterPro" id="IPR018247">
    <property type="entry name" value="EF_Hand_1_Ca_BS"/>
</dbReference>